<dbReference type="RefSeq" id="WP_345036578.1">
    <property type="nucleotide sequence ID" value="NZ_BAAAYL010000001.1"/>
</dbReference>
<dbReference type="InterPro" id="IPR015057">
    <property type="entry name" value="Rv2632c-like"/>
</dbReference>
<organism evidence="1 2">
    <name type="scientific">Streptomyces sannanensis</name>
    <dbReference type="NCBI Taxonomy" id="285536"/>
    <lineage>
        <taxon>Bacteria</taxon>
        <taxon>Bacillati</taxon>
        <taxon>Actinomycetota</taxon>
        <taxon>Actinomycetes</taxon>
        <taxon>Kitasatosporales</taxon>
        <taxon>Streptomycetaceae</taxon>
        <taxon>Streptomyces</taxon>
    </lineage>
</organism>
<name>A0ABP6SAX8_9ACTN</name>
<dbReference type="Pfam" id="PF08962">
    <property type="entry name" value="Rv2632c-like"/>
    <property type="match status" value="1"/>
</dbReference>
<dbReference type="SUPFAM" id="SSF143212">
    <property type="entry name" value="Rv2632c-like"/>
    <property type="match status" value="1"/>
</dbReference>
<accession>A0ABP6SAX8</accession>
<dbReference type="EMBL" id="BAAAYL010000001">
    <property type="protein sequence ID" value="GAA3371940.1"/>
    <property type="molecule type" value="Genomic_DNA"/>
</dbReference>
<keyword evidence="2" id="KW-1185">Reference proteome</keyword>
<sequence>MKQHWNIELDFEEDGTRTHCTASLSGPGAPGVQSVGIARRNPDDLPDAGIGEDLAAARACSKLADDLVKQAAAGIEDHTHRPAHLQL</sequence>
<evidence type="ECO:0000313" key="1">
    <source>
        <dbReference type="EMBL" id="GAA3371940.1"/>
    </source>
</evidence>
<evidence type="ECO:0000313" key="2">
    <source>
        <dbReference type="Proteomes" id="UP001499990"/>
    </source>
</evidence>
<protein>
    <recommendedName>
        <fullName evidence="3">DUF1876 domain-containing protein</fullName>
    </recommendedName>
</protein>
<dbReference type="Proteomes" id="UP001499990">
    <property type="component" value="Unassembled WGS sequence"/>
</dbReference>
<comment type="caution">
    <text evidence="1">The sequence shown here is derived from an EMBL/GenBank/DDBJ whole genome shotgun (WGS) entry which is preliminary data.</text>
</comment>
<proteinExistence type="predicted"/>
<dbReference type="InterPro" id="IPR038070">
    <property type="entry name" value="Rv2632c-like_sf"/>
</dbReference>
<gene>
    <name evidence="1" type="ORF">GCM10020367_24790</name>
</gene>
<reference evidence="2" key="1">
    <citation type="journal article" date="2019" name="Int. J. Syst. Evol. Microbiol.">
        <title>The Global Catalogue of Microorganisms (GCM) 10K type strain sequencing project: providing services to taxonomists for standard genome sequencing and annotation.</title>
        <authorList>
            <consortium name="The Broad Institute Genomics Platform"/>
            <consortium name="The Broad Institute Genome Sequencing Center for Infectious Disease"/>
            <person name="Wu L."/>
            <person name="Ma J."/>
        </authorList>
    </citation>
    <scope>NUCLEOTIDE SEQUENCE [LARGE SCALE GENOMIC DNA]</scope>
    <source>
        <strain evidence="2">JCM 9651</strain>
    </source>
</reference>
<evidence type="ECO:0008006" key="3">
    <source>
        <dbReference type="Google" id="ProtNLM"/>
    </source>
</evidence>
<dbReference type="Gene3D" id="3.30.160.240">
    <property type="entry name" value="Rv1738"/>
    <property type="match status" value="1"/>
</dbReference>